<dbReference type="InterPro" id="IPR003423">
    <property type="entry name" value="OMP_efflux"/>
</dbReference>
<evidence type="ECO:0000256" key="5">
    <source>
        <dbReference type="ARBA" id="ARBA00022692"/>
    </source>
</evidence>
<dbReference type="GO" id="GO:0009279">
    <property type="term" value="C:cell outer membrane"/>
    <property type="evidence" value="ECO:0007669"/>
    <property type="project" value="UniProtKB-SubCell"/>
</dbReference>
<dbReference type="STRING" id="1166340.SAMN05192583_1073"/>
<keyword evidence="6" id="KW-0472">Membrane</keyword>
<organism evidence="9 10">
    <name type="scientific">Sphingomonas gellani</name>
    <dbReference type="NCBI Taxonomy" id="1166340"/>
    <lineage>
        <taxon>Bacteria</taxon>
        <taxon>Pseudomonadati</taxon>
        <taxon>Pseudomonadota</taxon>
        <taxon>Alphaproteobacteria</taxon>
        <taxon>Sphingomonadales</taxon>
        <taxon>Sphingomonadaceae</taxon>
        <taxon>Sphingomonas</taxon>
    </lineage>
</organism>
<dbReference type="GO" id="GO:0015562">
    <property type="term" value="F:efflux transmembrane transporter activity"/>
    <property type="evidence" value="ECO:0007669"/>
    <property type="project" value="InterPro"/>
</dbReference>
<reference evidence="10" key="1">
    <citation type="submission" date="2016-10" db="EMBL/GenBank/DDBJ databases">
        <authorList>
            <person name="Varghese N."/>
            <person name="Submissions S."/>
        </authorList>
    </citation>
    <scope>NUCLEOTIDE SEQUENCE [LARGE SCALE GENOMIC DNA]</scope>
    <source>
        <strain evidence="10">S6-262</strain>
    </source>
</reference>
<proteinExistence type="inferred from homology"/>
<dbReference type="EMBL" id="FOCF01000002">
    <property type="protein sequence ID" value="SEM74507.1"/>
    <property type="molecule type" value="Genomic_DNA"/>
</dbReference>
<keyword evidence="3" id="KW-0813">Transport</keyword>
<keyword evidence="4" id="KW-1134">Transmembrane beta strand</keyword>
<dbReference type="Pfam" id="PF02321">
    <property type="entry name" value="OEP"/>
    <property type="match status" value="1"/>
</dbReference>
<comment type="subcellular location">
    <subcellularLocation>
        <location evidence="1">Cell outer membrane</location>
    </subcellularLocation>
</comment>
<dbReference type="PANTHER" id="PTHR30026">
    <property type="entry name" value="OUTER MEMBRANE PROTEIN TOLC"/>
    <property type="match status" value="1"/>
</dbReference>
<comment type="similarity">
    <text evidence="2">Belongs to the outer membrane factor (OMF) (TC 1.B.17) family.</text>
</comment>
<keyword evidence="8" id="KW-0732">Signal</keyword>
<evidence type="ECO:0000256" key="8">
    <source>
        <dbReference type="SAM" id="SignalP"/>
    </source>
</evidence>
<sequence>MIRPAPFLLRAMLLTGAMTPWPANAQSMAADGVALTFQAAEARLEHASPALAGADHAVNAARETQAALATLRRPVVSASAQYLQYQKTFSVDLSDAKGDAVNGAQDLLAGLPATVPAPFQEIAAEITGRLSQALPGLFALVPDTLSYRYRETVFRPTVQAAMPLYTGGAIPAIERGAAAGTSLARAQADQAREVARINLIRVYFGQLAAQSLEASALQSRDALAKLYGDAVKLEQAGVTPRAVTLQAQVARDTAEGAYQRASLAHGSARGDLSEVLDMTGVRPTTPLFVDSRPLAPVASFLGRSGEGPQARQAAAGRDLAGAGVDLARSRYRPQAFAFGEYNLNRNNALPTEPDWIVGVGARITLLSNVDRGHLLAAAKEREAAAAATEAQARKAADAATARAWDLVEGARRSFLLLNSSIAAAEKNLRVQQVSFREGEATITAVLAAEAALSAARTQRIATAYEYDLALAGLLAASNRLEAFGDHLARADQRVLPEPVR</sequence>
<feature type="chain" id="PRO_5011674642" evidence="8">
    <location>
        <begin position="26"/>
        <end position="500"/>
    </location>
</feature>
<evidence type="ECO:0000256" key="1">
    <source>
        <dbReference type="ARBA" id="ARBA00004442"/>
    </source>
</evidence>
<evidence type="ECO:0000313" key="9">
    <source>
        <dbReference type="EMBL" id="SEM74507.1"/>
    </source>
</evidence>
<name>A0A1H8AYD4_9SPHN</name>
<dbReference type="OrthoDB" id="187483at2"/>
<dbReference type="GO" id="GO:1990281">
    <property type="term" value="C:efflux pump complex"/>
    <property type="evidence" value="ECO:0007669"/>
    <property type="project" value="TreeGrafter"/>
</dbReference>
<evidence type="ECO:0000256" key="6">
    <source>
        <dbReference type="ARBA" id="ARBA00023136"/>
    </source>
</evidence>
<dbReference type="SUPFAM" id="SSF56954">
    <property type="entry name" value="Outer membrane efflux proteins (OEP)"/>
    <property type="match status" value="1"/>
</dbReference>
<dbReference type="PANTHER" id="PTHR30026:SF5">
    <property type="entry name" value="ABC-TYPE EFFLUX SYSTEM SECRETIN COMPONENT"/>
    <property type="match status" value="1"/>
</dbReference>
<evidence type="ECO:0000256" key="3">
    <source>
        <dbReference type="ARBA" id="ARBA00022448"/>
    </source>
</evidence>
<dbReference type="GO" id="GO:0015288">
    <property type="term" value="F:porin activity"/>
    <property type="evidence" value="ECO:0007669"/>
    <property type="project" value="TreeGrafter"/>
</dbReference>
<evidence type="ECO:0000313" key="10">
    <source>
        <dbReference type="Proteomes" id="UP000199206"/>
    </source>
</evidence>
<evidence type="ECO:0000256" key="4">
    <source>
        <dbReference type="ARBA" id="ARBA00022452"/>
    </source>
</evidence>
<evidence type="ECO:0000256" key="2">
    <source>
        <dbReference type="ARBA" id="ARBA00007613"/>
    </source>
</evidence>
<dbReference type="Proteomes" id="UP000199206">
    <property type="component" value="Unassembled WGS sequence"/>
</dbReference>
<evidence type="ECO:0000256" key="7">
    <source>
        <dbReference type="ARBA" id="ARBA00023237"/>
    </source>
</evidence>
<dbReference type="InterPro" id="IPR051906">
    <property type="entry name" value="TolC-like"/>
</dbReference>
<feature type="signal peptide" evidence="8">
    <location>
        <begin position="1"/>
        <end position="25"/>
    </location>
</feature>
<protein>
    <submittedName>
        <fullName evidence="9">Outer membrane protein TolC</fullName>
    </submittedName>
</protein>
<keyword evidence="10" id="KW-1185">Reference proteome</keyword>
<keyword evidence="7" id="KW-0998">Cell outer membrane</keyword>
<accession>A0A1H8AYD4</accession>
<dbReference type="AlphaFoldDB" id="A0A1H8AYD4"/>
<keyword evidence="5" id="KW-0812">Transmembrane</keyword>
<dbReference type="Gene3D" id="1.20.1600.10">
    <property type="entry name" value="Outer membrane efflux proteins (OEP)"/>
    <property type="match status" value="1"/>
</dbReference>
<gene>
    <name evidence="9" type="ORF">SAMN05192583_1073</name>
</gene>